<proteinExistence type="inferred from homology"/>
<dbReference type="GO" id="GO:0042597">
    <property type="term" value="C:periplasmic space"/>
    <property type="evidence" value="ECO:0007669"/>
    <property type="project" value="UniProtKB-SubCell"/>
</dbReference>
<dbReference type="Proteomes" id="UP000323594">
    <property type="component" value="Chromosome"/>
</dbReference>
<dbReference type="EMBL" id="CP042817">
    <property type="protein sequence ID" value="QEJ98075.1"/>
    <property type="molecule type" value="Genomic_DNA"/>
</dbReference>
<dbReference type="SUPFAM" id="SSF53850">
    <property type="entry name" value="Periplasmic binding protein-like II"/>
    <property type="match status" value="1"/>
</dbReference>
<evidence type="ECO:0000313" key="8">
    <source>
        <dbReference type="EMBL" id="QEJ98075.1"/>
    </source>
</evidence>
<keyword evidence="6" id="KW-0564">Palmitate</keyword>
<evidence type="ECO:0000256" key="4">
    <source>
        <dbReference type="ARBA" id="ARBA00022729"/>
    </source>
</evidence>
<evidence type="ECO:0000256" key="2">
    <source>
        <dbReference type="ARBA" id="ARBA00008520"/>
    </source>
</evidence>
<dbReference type="Gene3D" id="3.40.190.10">
    <property type="entry name" value="Periplasmic binding protein-like II"/>
    <property type="match status" value="2"/>
</dbReference>
<dbReference type="InterPro" id="IPR006059">
    <property type="entry name" value="SBP"/>
</dbReference>
<dbReference type="Pfam" id="PF01547">
    <property type="entry name" value="SBP_bac_1"/>
    <property type="match status" value="1"/>
</dbReference>
<evidence type="ECO:0000313" key="9">
    <source>
        <dbReference type="Proteomes" id="UP000323594"/>
    </source>
</evidence>
<accession>A0AAE6ITN7</accession>
<keyword evidence="7" id="KW-0449">Lipoprotein</keyword>
<evidence type="ECO:0000256" key="5">
    <source>
        <dbReference type="ARBA" id="ARBA00023136"/>
    </source>
</evidence>
<gene>
    <name evidence="8" type="ORF">FUT82_08740</name>
</gene>
<dbReference type="InterPro" id="IPR050490">
    <property type="entry name" value="Bact_solute-bd_prot1"/>
</dbReference>
<comment type="similarity">
    <text evidence="2">Belongs to the bacterial solute-binding protein 1 family.</text>
</comment>
<protein>
    <submittedName>
        <fullName evidence="8">Extracellular solute-binding protein</fullName>
    </submittedName>
</protein>
<reference evidence="8 9" key="1">
    <citation type="submission" date="2019-08" db="EMBL/GenBank/DDBJ databases">
        <authorList>
            <person name="Kuhnert P."/>
        </authorList>
    </citation>
    <scope>NUCLEOTIDE SEQUENCE [LARGE SCALE GENOMIC DNA]</scope>
    <source>
        <strain evidence="8 9">B36.5</strain>
    </source>
</reference>
<evidence type="ECO:0000256" key="3">
    <source>
        <dbReference type="ARBA" id="ARBA00022475"/>
    </source>
</evidence>
<sequence length="558" mass="63285">MLRLHVWKLITGHDNRTVKLILTLRRVIMKLWKFLSVLVVAALLIGCSDEKAKTDSDTGKLSFSVTTVDFGQRPTGTLIQNEWLKLMSEKMGKELDIKFEFVAMGDYGEKLKIMNAGGDIADVLSIFAMSKTDVDKYGKQGLYVDLSKHLDKMPHYKAALEKDPNSKYLYAPNGALYGAFNLALVSKSSVHSKSYSVMAIKSKVFKDNNIKVPETLDEVYAGAKKLKELNVSRYPIILHEEWQNPESTVFNAYHTASDRFYDGKKFAYGPVSDDYKRALQYMNKIYKEGLISPDYFNQKSSDGSAALSKGTACIILSCWEGYPARWKTEFPDDEWVAIPLPSSEAYPDNPWQFEREFPSDYNLDAGYSIVVSSKAKNLDEILKFIDFQYDDAIISLLNWGIEGTTFTVAENGEKILIGENTSETNRKMISYGMPLSSACRSGIFPQPQDMVVWRVAAEPKIPLYYKGEYFFEKLVPFCSARITPQNTSPNDNVPKIKLSEDELEEYATIMTPVSTFAREQKALFIKGDQPFSQWDNYLKKLNSMGDIEKAMNLYNSKL</sequence>
<keyword evidence="4" id="KW-0732">Signal</keyword>
<keyword evidence="3" id="KW-1003">Cell membrane</keyword>
<dbReference type="PANTHER" id="PTHR43649">
    <property type="entry name" value="ARABINOSE-BINDING PROTEIN-RELATED"/>
    <property type="match status" value="1"/>
</dbReference>
<name>A0AAE6ITN7_TREPH</name>
<organism evidence="8 9">
    <name type="scientific">Treponema phagedenis</name>
    <dbReference type="NCBI Taxonomy" id="162"/>
    <lineage>
        <taxon>Bacteria</taxon>
        <taxon>Pseudomonadati</taxon>
        <taxon>Spirochaetota</taxon>
        <taxon>Spirochaetia</taxon>
        <taxon>Spirochaetales</taxon>
        <taxon>Treponemataceae</taxon>
        <taxon>Treponema</taxon>
    </lineage>
</organism>
<dbReference type="PANTHER" id="PTHR43649:SF33">
    <property type="entry name" value="POLYGALACTURONAN_RHAMNOGALACTURONAN-BINDING PROTEIN YTCQ"/>
    <property type="match status" value="1"/>
</dbReference>
<keyword evidence="5" id="KW-0472">Membrane</keyword>
<dbReference type="AlphaFoldDB" id="A0AAE6ITN7"/>
<evidence type="ECO:0000256" key="7">
    <source>
        <dbReference type="ARBA" id="ARBA00023288"/>
    </source>
</evidence>
<evidence type="ECO:0000256" key="1">
    <source>
        <dbReference type="ARBA" id="ARBA00004418"/>
    </source>
</evidence>
<evidence type="ECO:0000256" key="6">
    <source>
        <dbReference type="ARBA" id="ARBA00023139"/>
    </source>
</evidence>
<comment type="subcellular location">
    <subcellularLocation>
        <location evidence="1">Periplasm</location>
    </subcellularLocation>
</comment>